<accession>A0A7Z7IL73</accession>
<dbReference type="Proteomes" id="UP000554965">
    <property type="component" value="Unassembled WGS sequence"/>
</dbReference>
<dbReference type="EMBL" id="OCTY01000002">
    <property type="protein sequence ID" value="SOJ55624.1"/>
    <property type="molecule type" value="Genomic_DNA"/>
</dbReference>
<comment type="caution">
    <text evidence="2">The sequence shown here is derived from an EMBL/GenBank/DDBJ whole genome shotgun (WGS) entry which is preliminary data.</text>
</comment>
<reference evidence="2 3" key="1">
    <citation type="submission" date="2017-10" db="EMBL/GenBank/DDBJ databases">
        <authorList>
            <consortium name="Urmite Genomes"/>
        </authorList>
    </citation>
    <scope>NUCLEOTIDE SEQUENCE [LARGE SCALE GENOMIC DNA]</scope>
    <source>
        <strain evidence="2 3">FB-527</strain>
    </source>
</reference>
<evidence type="ECO:0000313" key="2">
    <source>
        <dbReference type="EMBL" id="SOJ55624.1"/>
    </source>
</evidence>
<dbReference type="Pfam" id="PF00934">
    <property type="entry name" value="PE"/>
    <property type="match status" value="1"/>
</dbReference>
<sequence>MSYLAAVPEALAAAAADLTSIGSAVNEASGAAAGSTTGILAAGADEVSVMIAALLSEHGEVYQALSKAAAEFHQQFVQLLDGSAVTYVETELQNAEQNALNAVNAPTEYLFGRPLIGNGANGIPGTGQNGGNGGILWGNGGNGGSGAAGPVDRAASSAT</sequence>
<protein>
    <submittedName>
        <fullName evidence="2">PE-PGRS family protein PE_PGRS26</fullName>
    </submittedName>
</protein>
<evidence type="ECO:0000259" key="1">
    <source>
        <dbReference type="Pfam" id="PF00934"/>
    </source>
</evidence>
<evidence type="ECO:0000313" key="3">
    <source>
        <dbReference type="Proteomes" id="UP000554965"/>
    </source>
</evidence>
<organism evidence="2 3">
    <name type="scientific">Mycobacterium simulans</name>
    <dbReference type="NCBI Taxonomy" id="627089"/>
    <lineage>
        <taxon>Bacteria</taxon>
        <taxon>Bacillati</taxon>
        <taxon>Actinomycetota</taxon>
        <taxon>Actinomycetes</taxon>
        <taxon>Mycobacteriales</taxon>
        <taxon>Mycobacteriaceae</taxon>
        <taxon>Mycobacterium</taxon>
    </lineage>
</organism>
<proteinExistence type="predicted"/>
<dbReference type="Gene3D" id="1.10.287.850">
    <property type="entry name" value="HP0062-like domain"/>
    <property type="match status" value="1"/>
</dbReference>
<dbReference type="AlphaFoldDB" id="A0A7Z7IL73"/>
<dbReference type="InterPro" id="IPR000084">
    <property type="entry name" value="PE-PGRS_N"/>
</dbReference>
<dbReference type="SUPFAM" id="SSF140459">
    <property type="entry name" value="PE/PPE dimer-like"/>
    <property type="match status" value="1"/>
</dbReference>
<keyword evidence="3" id="KW-1185">Reference proteome</keyword>
<name>A0A7Z7IL73_9MYCO</name>
<gene>
    <name evidence="2" type="ORF">MSIMFB_03106</name>
</gene>
<feature type="domain" description="PE" evidence="1">
    <location>
        <begin position="4"/>
        <end position="94"/>
    </location>
</feature>
<dbReference type="InterPro" id="IPR038332">
    <property type="entry name" value="PPE_sf"/>
</dbReference>